<evidence type="ECO:0000313" key="3">
    <source>
        <dbReference type="Proteomes" id="UP000619260"/>
    </source>
</evidence>
<protein>
    <submittedName>
        <fullName evidence="2">Uncharacterized protein</fullName>
    </submittedName>
</protein>
<feature type="transmembrane region" description="Helical" evidence="1">
    <location>
        <begin position="182"/>
        <end position="203"/>
    </location>
</feature>
<feature type="transmembrane region" description="Helical" evidence="1">
    <location>
        <begin position="20"/>
        <end position="39"/>
    </location>
</feature>
<keyword evidence="1" id="KW-0472">Membrane</keyword>
<proteinExistence type="predicted"/>
<dbReference type="Pfam" id="PF05552">
    <property type="entry name" value="MS_channel_1st_1"/>
    <property type="match status" value="2"/>
</dbReference>
<evidence type="ECO:0000313" key="2">
    <source>
        <dbReference type="EMBL" id="GIJ50204.1"/>
    </source>
</evidence>
<keyword evidence="3" id="KW-1185">Reference proteome</keyword>
<keyword evidence="1" id="KW-1133">Transmembrane helix</keyword>
<dbReference type="Proteomes" id="UP000619260">
    <property type="component" value="Unassembled WGS sequence"/>
</dbReference>
<sequence length="298" mass="31220">MIEQMDIGGAFGDAMRAVALFVPKLVVFVAVVTAGWLIARTFQKICTAALHRVGFERAAERGGLHRMLARSPYDASGVVGKLVYYAILLIALQIGFGVWGPNPVSDLIRTVVGYLPQVAVAIVIVVIAASIARAVRDIVGTALGALTYGRMLATAASYCVLGIGGIAALNQIGVAVTVTMPILVAVLATVGGICVVGIGGGLIRPMQQRWERLLSQAEAQSRQINQHARAYAAGRSDTTTQFVAAPASTTFPTSGGPVVSGPVLPVHTDARPDGWPSIDDTAEHHFAPASGEIHRHSR</sequence>
<name>A0A8J3YR93_9ACTN</name>
<dbReference type="EMBL" id="BOPF01000033">
    <property type="protein sequence ID" value="GIJ50204.1"/>
    <property type="molecule type" value="Genomic_DNA"/>
</dbReference>
<comment type="caution">
    <text evidence="2">The sequence shown here is derived from an EMBL/GenBank/DDBJ whole genome shotgun (WGS) entry which is preliminary data.</text>
</comment>
<dbReference type="InterPro" id="IPR008910">
    <property type="entry name" value="MSC_TM_helix"/>
</dbReference>
<dbReference type="RefSeq" id="WP_203903639.1">
    <property type="nucleotide sequence ID" value="NZ_BOPF01000033.1"/>
</dbReference>
<feature type="transmembrane region" description="Helical" evidence="1">
    <location>
        <begin position="82"/>
        <end position="99"/>
    </location>
</feature>
<organism evidence="2 3">
    <name type="scientific">Virgisporangium aliadipatigenens</name>
    <dbReference type="NCBI Taxonomy" id="741659"/>
    <lineage>
        <taxon>Bacteria</taxon>
        <taxon>Bacillati</taxon>
        <taxon>Actinomycetota</taxon>
        <taxon>Actinomycetes</taxon>
        <taxon>Micromonosporales</taxon>
        <taxon>Micromonosporaceae</taxon>
        <taxon>Virgisporangium</taxon>
    </lineage>
</organism>
<evidence type="ECO:0000256" key="1">
    <source>
        <dbReference type="SAM" id="Phobius"/>
    </source>
</evidence>
<feature type="transmembrane region" description="Helical" evidence="1">
    <location>
        <begin position="152"/>
        <end position="176"/>
    </location>
</feature>
<accession>A0A8J3YR93</accession>
<keyword evidence="1" id="KW-0812">Transmembrane</keyword>
<gene>
    <name evidence="2" type="ORF">Val02_70900</name>
</gene>
<dbReference type="AlphaFoldDB" id="A0A8J3YR93"/>
<reference evidence="2" key="1">
    <citation type="submission" date="2021-01" db="EMBL/GenBank/DDBJ databases">
        <title>Whole genome shotgun sequence of Virgisporangium aliadipatigenens NBRC 105644.</title>
        <authorList>
            <person name="Komaki H."/>
            <person name="Tamura T."/>
        </authorList>
    </citation>
    <scope>NUCLEOTIDE SEQUENCE</scope>
    <source>
        <strain evidence="2">NBRC 105644</strain>
    </source>
</reference>
<feature type="transmembrane region" description="Helical" evidence="1">
    <location>
        <begin position="111"/>
        <end position="132"/>
    </location>
</feature>